<dbReference type="VEuPathDB" id="FungiDB:PADG_01746"/>
<feature type="region of interest" description="Disordered" evidence="1">
    <location>
        <begin position="441"/>
        <end position="460"/>
    </location>
</feature>
<sequence length="460" mass="51192">MHESIQSEENTKAIVEELEQDHSVVVGLLGVDGGWLMEIQELAAANLSKTNVVVATLIEEPRRRRLSVLVMNTGCWLQTLPRCVNLLSFEYVITLTGAPRPSTLRWDESELLNECWFCRTSADGRDNPTAATASSVRWRAITQHEDRYGFPASEGDEGDKIGDGGEYLQDGDMEFLAPGAIERHTGLQLTMDSEVEPRSEFYDHSFAVHEVVDSTMLSEMESFHTDSNFETTLEEKSIVSAAPPSTQSSSMHHPLPPPLTGPLSEIKDIPNAAHIRSVSPRVIPVNLIGAVITIHPRKRVRTRWGYETDVVELVVGDETKSGFRITCWLPLKEKSCDGAKQDLDKSISGLRPRDIVLFRSVALNSFRGKVYGQSLKGNMTKIDLLHRMPVDSSDMEGLFTCRILGDRRGDSHPQLTKVRRVREWILDFISPHIYGMAGQQSINSSSGGLPGEPYLPPDTQ</sequence>
<dbReference type="AlphaFoldDB" id="A0A1D2JLU7"/>
<dbReference type="Proteomes" id="UP000242814">
    <property type="component" value="Unassembled WGS sequence"/>
</dbReference>
<dbReference type="Gene3D" id="2.40.50.140">
    <property type="entry name" value="Nucleic acid-binding proteins"/>
    <property type="match status" value="1"/>
</dbReference>
<dbReference type="SUPFAM" id="SSF50249">
    <property type="entry name" value="Nucleic acid-binding proteins"/>
    <property type="match status" value="1"/>
</dbReference>
<name>A0A1D2JLU7_PARBR</name>
<reference evidence="2 3" key="1">
    <citation type="submission" date="2016-06" db="EMBL/GenBank/DDBJ databases">
        <authorList>
            <person name="Kjaerup R.B."/>
            <person name="Dalgaard T.S."/>
            <person name="Juul-Madsen H.R."/>
        </authorList>
    </citation>
    <scope>NUCLEOTIDE SEQUENCE [LARGE SCALE GENOMIC DNA]</scope>
    <source>
        <strain evidence="2 3">Pb300</strain>
    </source>
</reference>
<dbReference type="InterPro" id="IPR012340">
    <property type="entry name" value="NA-bd_OB-fold"/>
</dbReference>
<protein>
    <recommendedName>
        <fullName evidence="4">Telomeric single stranded DNA binding POT1/Cdc13 domain-containing protein</fullName>
    </recommendedName>
</protein>
<evidence type="ECO:0000313" key="2">
    <source>
        <dbReference type="EMBL" id="ODH41151.1"/>
    </source>
</evidence>
<dbReference type="VEuPathDB" id="FungiDB:PABG_03198"/>
<evidence type="ECO:0000256" key="1">
    <source>
        <dbReference type="SAM" id="MobiDB-lite"/>
    </source>
</evidence>
<gene>
    <name evidence="2" type="ORF">ACO22_01451</name>
</gene>
<organism evidence="2 3">
    <name type="scientific">Paracoccidioides brasiliensis</name>
    <dbReference type="NCBI Taxonomy" id="121759"/>
    <lineage>
        <taxon>Eukaryota</taxon>
        <taxon>Fungi</taxon>
        <taxon>Dikarya</taxon>
        <taxon>Ascomycota</taxon>
        <taxon>Pezizomycotina</taxon>
        <taxon>Eurotiomycetes</taxon>
        <taxon>Eurotiomycetidae</taxon>
        <taxon>Onygenales</taxon>
        <taxon>Ajellomycetaceae</taxon>
        <taxon>Paracoccidioides</taxon>
    </lineage>
</organism>
<evidence type="ECO:0008006" key="4">
    <source>
        <dbReference type="Google" id="ProtNLM"/>
    </source>
</evidence>
<comment type="caution">
    <text evidence="2">The sequence shown here is derived from an EMBL/GenBank/DDBJ whole genome shotgun (WGS) entry which is preliminary data.</text>
</comment>
<proteinExistence type="predicted"/>
<evidence type="ECO:0000313" key="3">
    <source>
        <dbReference type="Proteomes" id="UP000242814"/>
    </source>
</evidence>
<dbReference type="EMBL" id="LZYO01000035">
    <property type="protein sequence ID" value="ODH41151.1"/>
    <property type="molecule type" value="Genomic_DNA"/>
</dbReference>
<accession>A0A1D2JLU7</accession>